<dbReference type="Pfam" id="PF00144">
    <property type="entry name" value="Beta-lactamase"/>
    <property type="match status" value="1"/>
</dbReference>
<dbReference type="Proteomes" id="UP000664398">
    <property type="component" value="Unassembled WGS sequence"/>
</dbReference>
<feature type="region of interest" description="Disordered" evidence="1">
    <location>
        <begin position="308"/>
        <end position="331"/>
    </location>
</feature>
<dbReference type="InterPro" id="IPR001466">
    <property type="entry name" value="Beta-lactam-related"/>
</dbReference>
<evidence type="ECO:0000259" key="3">
    <source>
        <dbReference type="Pfam" id="PF00144"/>
    </source>
</evidence>
<feature type="signal peptide" evidence="2">
    <location>
        <begin position="1"/>
        <end position="20"/>
    </location>
</feature>
<dbReference type="Gene3D" id="3.40.710.10">
    <property type="entry name" value="DD-peptidase/beta-lactamase superfamily"/>
    <property type="match status" value="1"/>
</dbReference>
<keyword evidence="5" id="KW-1185">Reference proteome</keyword>
<dbReference type="InterPro" id="IPR050491">
    <property type="entry name" value="AmpC-like"/>
</dbReference>
<evidence type="ECO:0000313" key="5">
    <source>
        <dbReference type="Proteomes" id="UP000664398"/>
    </source>
</evidence>
<evidence type="ECO:0000256" key="1">
    <source>
        <dbReference type="SAM" id="MobiDB-lite"/>
    </source>
</evidence>
<feature type="domain" description="Beta-lactamase-related" evidence="3">
    <location>
        <begin position="51"/>
        <end position="377"/>
    </location>
</feature>
<reference evidence="4" key="1">
    <citation type="submission" date="2021-03" db="EMBL/GenBank/DDBJ databases">
        <title>Leucobacter chromiisoli sp. nov., isolated from chromium-containing soil of chemical plant.</title>
        <authorList>
            <person name="Xu Z."/>
        </authorList>
    </citation>
    <scope>NUCLEOTIDE SEQUENCE</scope>
    <source>
        <strain evidence="4">A2</strain>
    </source>
</reference>
<organism evidence="4 5">
    <name type="scientific">Leucobacter ruminantium</name>
    <dbReference type="NCBI Taxonomy" id="1289170"/>
    <lineage>
        <taxon>Bacteria</taxon>
        <taxon>Bacillati</taxon>
        <taxon>Actinomycetota</taxon>
        <taxon>Actinomycetes</taxon>
        <taxon>Micrococcales</taxon>
        <taxon>Microbacteriaceae</taxon>
        <taxon>Leucobacter</taxon>
    </lineage>
</organism>
<name>A0A939LVE4_9MICO</name>
<evidence type="ECO:0000313" key="4">
    <source>
        <dbReference type="EMBL" id="MBO1805122.1"/>
    </source>
</evidence>
<proteinExistence type="predicted"/>
<protein>
    <submittedName>
        <fullName evidence="4">Beta-lactamase family protein</fullName>
    </submittedName>
</protein>
<comment type="caution">
    <text evidence="4">The sequence shown here is derived from an EMBL/GenBank/DDBJ whole genome shotgun (WGS) entry which is preliminary data.</text>
</comment>
<dbReference type="AlphaFoldDB" id="A0A939LVE4"/>
<dbReference type="RefSeq" id="WP_208045602.1">
    <property type="nucleotide sequence ID" value="NZ_JAGDYL010000009.1"/>
</dbReference>
<dbReference type="PANTHER" id="PTHR46825">
    <property type="entry name" value="D-ALANYL-D-ALANINE-CARBOXYPEPTIDASE/ENDOPEPTIDASE AMPH"/>
    <property type="match status" value="1"/>
</dbReference>
<gene>
    <name evidence="4" type="ORF">J4H91_07290</name>
</gene>
<accession>A0A939LVE4</accession>
<dbReference type="PROSITE" id="PS51257">
    <property type="entry name" value="PROKAR_LIPOPROTEIN"/>
    <property type="match status" value="1"/>
</dbReference>
<dbReference type="SUPFAM" id="SSF56601">
    <property type="entry name" value="beta-lactamase/transpeptidase-like"/>
    <property type="match status" value="1"/>
</dbReference>
<dbReference type="EMBL" id="JAGDYL010000009">
    <property type="protein sequence ID" value="MBO1805122.1"/>
    <property type="molecule type" value="Genomic_DNA"/>
</dbReference>
<sequence length="428" mass="44432">MIPRLAHRARLAAIGTLAVAALGLTACTGGDVFAPSGDVNTVDEGFSGSIDAAVESAMQLSGSSEAIVGVWGENGEYVRGYGEDGVDGGTRFRGAQATQPVICALLLDFVESGEVKLDDKVKKDLPRQSGLEDITYQQLCDMRSGLADYKGAYSQIFVDNPTRPWPEQELIAEGLAHSPLSWPGLDFHQSDTNAVLLGRALRVKSAEELPALLSDRVYDRAGMSSSYYPPQNSNTVSGTTMKALAYPVAGGQAVCDAGPTELEEVSPTMLAGAGATVTTVTDLKNFYEHYLDGGFGGKAGKKLVTEANPTKNPERDAEGNPTTEVDASDPQWSFGMEKMGPLYGRSGAITGTITAAYHDPTSGYTVVVTLNNSTAGAGFARALALQIAAISGGSGGGVEVPWSAEDQATALAGAAVCQPAPAEEAPEG</sequence>
<keyword evidence="2" id="KW-0732">Signal</keyword>
<dbReference type="InterPro" id="IPR012338">
    <property type="entry name" value="Beta-lactam/transpept-like"/>
</dbReference>
<feature type="chain" id="PRO_5038712466" evidence="2">
    <location>
        <begin position="21"/>
        <end position="428"/>
    </location>
</feature>
<evidence type="ECO:0000256" key="2">
    <source>
        <dbReference type="SAM" id="SignalP"/>
    </source>
</evidence>
<dbReference type="PANTHER" id="PTHR46825:SF7">
    <property type="entry name" value="D-ALANYL-D-ALANINE CARBOXYPEPTIDASE"/>
    <property type="match status" value="1"/>
</dbReference>